<dbReference type="InterPro" id="IPR000903">
    <property type="entry name" value="NMT"/>
</dbReference>
<dbReference type="PROSITE" id="PS51186">
    <property type="entry name" value="GNAT"/>
    <property type="match status" value="1"/>
</dbReference>
<dbReference type="SUPFAM" id="SSF55729">
    <property type="entry name" value="Acyl-CoA N-acyltransferases (Nat)"/>
    <property type="match status" value="2"/>
</dbReference>
<keyword evidence="3 9" id="KW-0808">Transferase</keyword>
<dbReference type="CDD" id="cd04301">
    <property type="entry name" value="NAT_SF"/>
    <property type="match status" value="1"/>
</dbReference>
<comment type="similarity">
    <text evidence="1 6">Belongs to the NMT family.</text>
</comment>
<evidence type="ECO:0000256" key="4">
    <source>
        <dbReference type="ARBA" id="ARBA00023315"/>
    </source>
</evidence>
<dbReference type="InterPro" id="IPR016181">
    <property type="entry name" value="Acyl_CoA_acyltransferase"/>
</dbReference>
<organism evidence="9 10">
    <name type="scientific">Micromonas pusilla virus SP1</name>
    <name type="common">MpV-SP1</name>
    <dbReference type="NCBI Taxonomy" id="373996"/>
    <lineage>
        <taxon>Viruses</taxon>
        <taxon>Varidnaviria</taxon>
        <taxon>Bamfordvirae</taxon>
        <taxon>Nucleocytoviricota</taxon>
        <taxon>Megaviricetes</taxon>
        <taxon>Algavirales</taxon>
        <taxon>Phycodnaviridae</taxon>
        <taxon>Prasinovirus</taxon>
        <taxon>Prasinovirus micromonas</taxon>
    </lineage>
</organism>
<keyword evidence="4" id="KW-0012">Acyltransferase</keyword>
<name>G9E5Y7_MPSP1</name>
<evidence type="ECO:0000313" key="10">
    <source>
        <dbReference type="Proteomes" id="UP000232710"/>
    </source>
</evidence>
<dbReference type="GO" id="GO:0004379">
    <property type="term" value="F:glycylpeptide N-tetradecanoyltransferase activity"/>
    <property type="evidence" value="ECO:0007669"/>
    <property type="project" value="UniProtKB-EC"/>
</dbReference>
<dbReference type="EMBL" id="JF974320">
    <property type="protein sequence ID" value="AET84814.1"/>
    <property type="molecule type" value="Genomic_DNA"/>
</dbReference>
<evidence type="ECO:0000313" key="9">
    <source>
        <dbReference type="EMBL" id="AET84814.1"/>
    </source>
</evidence>
<protein>
    <recommendedName>
        <fullName evidence="2">glycylpeptide N-tetradecanoyltransferase</fullName>
        <ecNumber evidence="2">2.3.1.97</ecNumber>
    </recommendedName>
    <alternativeName>
        <fullName evidence="5">Myristoyl-CoA:protein N-myristoyltransferase</fullName>
    </alternativeName>
</protein>
<dbReference type="EC" id="2.3.1.97" evidence="2"/>
<evidence type="ECO:0000256" key="1">
    <source>
        <dbReference type="ARBA" id="ARBA00009469"/>
    </source>
</evidence>
<proteinExistence type="inferred from homology"/>
<dbReference type="InterPro" id="IPR022677">
    <property type="entry name" value="NMT_C"/>
</dbReference>
<reference evidence="9 10" key="1">
    <citation type="submission" date="2010-12" db="EMBL/GenBank/DDBJ databases">
        <title>The Genome Sequence of Micromonas pusilla virus SP1.</title>
        <authorList>
            <consortium name="The Broad Institute Genome Sequencing Platform"/>
            <person name="Henn M.R."/>
            <person name="Suttle C."/>
            <person name="Winget D."/>
            <person name="Chan A."/>
            <person name="Levin J."/>
            <person name="Malboeuf C."/>
            <person name="Casali M."/>
            <person name="Russ C."/>
            <person name="Lennon N."/>
            <person name="Chapman S.B."/>
            <person name="Erlich R."/>
            <person name="Young S.K."/>
            <person name="Yandava C."/>
            <person name="Zeng Q."/>
            <person name="Alvarado L."/>
            <person name="Anderson S."/>
            <person name="Berlin A."/>
            <person name="Chen Z."/>
            <person name="Freedman E."/>
            <person name="Gellesch M."/>
            <person name="Goldberg J."/>
            <person name="Green L."/>
            <person name="Griggs A."/>
            <person name="Gujja S."/>
            <person name="Heilman E.R."/>
            <person name="Heiman D."/>
            <person name="Hollinger A."/>
            <person name="Howarth C."/>
            <person name="Larson L."/>
            <person name="Mehta T."/>
            <person name="Pearson M."/>
            <person name="Roberts A."/>
            <person name="Ryan E."/>
            <person name="Saif S."/>
            <person name="Shea T."/>
            <person name="Shenoy N."/>
            <person name="Sisk P."/>
            <person name="Stolte C."/>
            <person name="Sykes S."/>
            <person name="White J."/>
            <person name="Haas B."/>
            <person name="Nusbaum C."/>
            <person name="Birren B."/>
        </authorList>
    </citation>
    <scope>NUCLEOTIDE SEQUENCE [LARGE SCALE GENOMIC DNA]</scope>
    <source>
        <strain evidence="9 10">SP1</strain>
    </source>
</reference>
<evidence type="ECO:0000259" key="8">
    <source>
        <dbReference type="PROSITE" id="PS51186"/>
    </source>
</evidence>
<feature type="compositionally biased region" description="Basic and acidic residues" evidence="7">
    <location>
        <begin position="13"/>
        <end position="26"/>
    </location>
</feature>
<evidence type="ECO:0000256" key="2">
    <source>
        <dbReference type="ARBA" id="ARBA00012923"/>
    </source>
</evidence>
<feature type="domain" description="N-acetyltransferase" evidence="8">
    <location>
        <begin position="34"/>
        <end position="203"/>
    </location>
</feature>
<dbReference type="PANTHER" id="PTHR11377">
    <property type="entry name" value="N-MYRISTOYL TRANSFERASE"/>
    <property type="match status" value="1"/>
</dbReference>
<evidence type="ECO:0000256" key="3">
    <source>
        <dbReference type="ARBA" id="ARBA00022679"/>
    </source>
</evidence>
<dbReference type="PANTHER" id="PTHR11377:SF5">
    <property type="entry name" value="GLYCYLPEPTIDE N-TETRADECANOYLTRANSFERASE"/>
    <property type="match status" value="1"/>
</dbReference>
<dbReference type="Gene3D" id="3.40.630.170">
    <property type="match status" value="1"/>
</dbReference>
<dbReference type="Proteomes" id="UP000232710">
    <property type="component" value="Segment"/>
</dbReference>
<evidence type="ECO:0000256" key="5">
    <source>
        <dbReference type="ARBA" id="ARBA00031242"/>
    </source>
</evidence>
<dbReference type="Pfam" id="PF02799">
    <property type="entry name" value="NMT_C"/>
    <property type="match status" value="1"/>
</dbReference>
<keyword evidence="10" id="KW-1185">Reference proteome</keyword>
<organismHost>
    <name type="scientific">Micromonas pusilla</name>
    <name type="common">Picoplanktonic green alga</name>
    <name type="synonym">Chromulina pusilla</name>
    <dbReference type="NCBI Taxonomy" id="38833"/>
</organismHost>
<evidence type="ECO:0000256" key="7">
    <source>
        <dbReference type="SAM" id="MobiDB-lite"/>
    </source>
</evidence>
<gene>
    <name evidence="9" type="ORF">MPXG_00016</name>
</gene>
<dbReference type="InterPro" id="IPR022676">
    <property type="entry name" value="NMT_N"/>
</dbReference>
<feature type="region of interest" description="Disordered" evidence="7">
    <location>
        <begin position="1"/>
        <end position="26"/>
    </location>
</feature>
<accession>G9E5Y7</accession>
<sequence>MTPFWNTQPVPKDGIEPGEIEKSRKCDSKPLPLPDGLMWSQSTLDEVFLFLSNYYVSNDTFRLTYEKNTLKWAIQDHIAIRKLDTGELMGYISSAPLDVRVEGGVKKMVQINFLCVHPSQRSTGLAPLLISEIKRHANNKGIWQAVYTGVHRIPTPIAKAEYWHRFLDVKKLIKLGFHETNRPRENYYEVRGPCKYSWRKMTSKDVPRVTHILKEYTKDFEIAPVITKDYVKRWVLPTHAYVNDQSDTFISLYNIPYERNDGDGTVKQVYRFYLVGDVYNDAFLIAKNLGYDVFNTLDVGVDTVGLEKNKFMKGSGHIFYYLFNWNLSGIISKEKIQLILP</sequence>
<dbReference type="InterPro" id="IPR000182">
    <property type="entry name" value="GNAT_dom"/>
</dbReference>
<evidence type="ECO:0000256" key="6">
    <source>
        <dbReference type="RuleBase" id="RU004178"/>
    </source>
</evidence>
<dbReference type="Pfam" id="PF01233">
    <property type="entry name" value="NMT"/>
    <property type="match status" value="1"/>
</dbReference>